<dbReference type="GO" id="GO:0016776">
    <property type="term" value="F:phosphotransferase activity, phosphate group as acceptor"/>
    <property type="evidence" value="ECO:0007669"/>
    <property type="project" value="UniProtKB-UniRule"/>
</dbReference>
<comment type="similarity">
    <text evidence="5">Belongs to the pyruvate, phosphate/water dikinase regulatory protein family. PDRP subfamily.</text>
</comment>
<dbReference type="HAMAP" id="MF_00921">
    <property type="entry name" value="PDRP"/>
    <property type="match status" value="1"/>
</dbReference>
<feature type="binding site" evidence="5">
    <location>
        <begin position="152"/>
        <end position="159"/>
    </location>
    <ligand>
        <name>ADP</name>
        <dbReference type="ChEBI" id="CHEBI:456216"/>
    </ligand>
</feature>
<gene>
    <name evidence="6" type="ORF">NAG76_09460</name>
</gene>
<dbReference type="InterPro" id="IPR026565">
    <property type="entry name" value="PPDK_reg"/>
</dbReference>
<dbReference type="GO" id="GO:0005524">
    <property type="term" value="F:ATP binding"/>
    <property type="evidence" value="ECO:0007669"/>
    <property type="project" value="InterPro"/>
</dbReference>
<comment type="catalytic activity">
    <reaction evidence="5">
        <text>N(tele)-phospho-L-histidyl/O-phospho-L-threonyl-[pyruvate, phosphate dikinase] + phosphate + H(+) = N(tele)-phospho-L-histidyl/L-threonyl-[pyruvate, phosphate dikinase] + diphosphate</text>
        <dbReference type="Rhea" id="RHEA:43696"/>
        <dbReference type="Rhea" id="RHEA-COMP:10650"/>
        <dbReference type="Rhea" id="RHEA-COMP:10651"/>
        <dbReference type="ChEBI" id="CHEBI:15378"/>
        <dbReference type="ChEBI" id="CHEBI:30013"/>
        <dbReference type="ChEBI" id="CHEBI:33019"/>
        <dbReference type="ChEBI" id="CHEBI:43474"/>
        <dbReference type="ChEBI" id="CHEBI:61977"/>
        <dbReference type="ChEBI" id="CHEBI:83586"/>
        <dbReference type="EC" id="2.7.4.27"/>
    </reaction>
</comment>
<evidence type="ECO:0000256" key="3">
    <source>
        <dbReference type="ARBA" id="ARBA00022741"/>
    </source>
</evidence>
<evidence type="ECO:0000313" key="7">
    <source>
        <dbReference type="Proteomes" id="UP001056756"/>
    </source>
</evidence>
<keyword evidence="4 5" id="KW-0418">Kinase</keyword>
<keyword evidence="2 5" id="KW-0808">Transferase</keyword>
<reference evidence="6" key="1">
    <citation type="submission" date="2022-05" db="EMBL/GenBank/DDBJ databases">
        <title>Novel bacterial taxa in a minimal lignocellulolytic consortium and its capacity to transform plastics disclosed by genome-resolved metagenomics.</title>
        <authorList>
            <person name="Rodriguez C.A.D."/>
            <person name="Diaz-Garcia L."/>
            <person name="Herrera K."/>
            <person name="Tarazona N.A."/>
            <person name="Sproer C."/>
            <person name="Overmann J."/>
            <person name="Jimenez D.J."/>
        </authorList>
    </citation>
    <scope>NUCLEOTIDE SEQUENCE</scope>
    <source>
        <strain evidence="6">MAG5</strain>
    </source>
</reference>
<keyword evidence="1 5" id="KW-0723">Serine/threonine-protein kinase</keyword>
<evidence type="ECO:0000256" key="4">
    <source>
        <dbReference type="ARBA" id="ARBA00022777"/>
    </source>
</evidence>
<evidence type="ECO:0000313" key="6">
    <source>
        <dbReference type="EMBL" id="URN96421.1"/>
    </source>
</evidence>
<protein>
    <recommendedName>
        <fullName evidence="5">Putative pyruvate, phosphate dikinase regulatory protein</fullName>
        <shortName evidence="5">PPDK regulatory protein</shortName>
        <ecNumber evidence="5">2.7.11.32</ecNumber>
        <ecNumber evidence="5">2.7.4.27</ecNumber>
    </recommendedName>
</protein>
<dbReference type="Proteomes" id="UP001056756">
    <property type="component" value="Chromosome"/>
</dbReference>
<evidence type="ECO:0000256" key="5">
    <source>
        <dbReference type="HAMAP-Rule" id="MF_00921"/>
    </source>
</evidence>
<evidence type="ECO:0000256" key="2">
    <source>
        <dbReference type="ARBA" id="ARBA00022679"/>
    </source>
</evidence>
<dbReference type="InterPro" id="IPR005177">
    <property type="entry name" value="Kinase-pyrophosphorylase"/>
</dbReference>
<comment type="catalytic activity">
    <reaction evidence="5">
        <text>N(tele)-phospho-L-histidyl/L-threonyl-[pyruvate, phosphate dikinase] + ADP = N(tele)-phospho-L-histidyl/O-phospho-L-threonyl-[pyruvate, phosphate dikinase] + AMP + H(+)</text>
        <dbReference type="Rhea" id="RHEA:43692"/>
        <dbReference type="Rhea" id="RHEA-COMP:10650"/>
        <dbReference type="Rhea" id="RHEA-COMP:10651"/>
        <dbReference type="ChEBI" id="CHEBI:15378"/>
        <dbReference type="ChEBI" id="CHEBI:30013"/>
        <dbReference type="ChEBI" id="CHEBI:61977"/>
        <dbReference type="ChEBI" id="CHEBI:83586"/>
        <dbReference type="ChEBI" id="CHEBI:456215"/>
        <dbReference type="ChEBI" id="CHEBI:456216"/>
        <dbReference type="EC" id="2.7.11.32"/>
    </reaction>
</comment>
<dbReference type="PANTHER" id="PTHR31756:SF3">
    <property type="entry name" value="PYRUVATE, PHOSPHATE DIKINASE REGULATORY PROTEIN 1, CHLOROPLASTIC"/>
    <property type="match status" value="1"/>
</dbReference>
<organism evidence="6 7">
    <name type="scientific">Candidatus Pristimantibacillus lignocellulolyticus</name>
    <dbReference type="NCBI Taxonomy" id="2994561"/>
    <lineage>
        <taxon>Bacteria</taxon>
        <taxon>Bacillati</taxon>
        <taxon>Bacillota</taxon>
        <taxon>Bacilli</taxon>
        <taxon>Bacillales</taxon>
        <taxon>Paenibacillaceae</taxon>
        <taxon>Candidatus Pristimantibacillus</taxon>
    </lineage>
</organism>
<comment type="function">
    <text evidence="5">Bifunctional serine/threonine kinase and phosphorylase involved in the regulation of the pyruvate, phosphate dikinase (PPDK) by catalyzing its phosphorylation/dephosphorylation.</text>
</comment>
<name>A0A9J6ZJL3_9BACL</name>
<dbReference type="PANTHER" id="PTHR31756">
    <property type="entry name" value="PYRUVATE, PHOSPHATE DIKINASE REGULATORY PROTEIN 1, CHLOROPLASTIC"/>
    <property type="match status" value="1"/>
</dbReference>
<dbReference type="EC" id="2.7.11.32" evidence="5"/>
<dbReference type="GO" id="GO:0043531">
    <property type="term" value="F:ADP binding"/>
    <property type="evidence" value="ECO:0007669"/>
    <property type="project" value="UniProtKB-UniRule"/>
</dbReference>
<dbReference type="EMBL" id="CP097899">
    <property type="protein sequence ID" value="URN96421.1"/>
    <property type="molecule type" value="Genomic_DNA"/>
</dbReference>
<dbReference type="GO" id="GO:0004674">
    <property type="term" value="F:protein serine/threonine kinase activity"/>
    <property type="evidence" value="ECO:0007669"/>
    <property type="project" value="UniProtKB-UniRule"/>
</dbReference>
<sequence>MNNESQHLIYICSDSVGETTEAVAKATIKQFHTNQVKLKRYSHLQDEDEIRNVVSEAAASNALIMYTLVQPELREMMRQEAVRHNIATVDIMGPAMQGFIDAFHGSPSRLPGRLHTLDEDYYRRIDAIEYTVRNDDGKNLNELLQADIVLLGVSRTSKTPLSIYLSHKGYKTANVPIVPEVLPPDSLSHIDSKRLFGLTMHPEQLIHIRKARLQTLGLLSGSLYTQRSRVEQELNHAKQFMEQIGCTIIDVTNRAIEETAGIILESMQ</sequence>
<keyword evidence="3 5" id="KW-0547">Nucleotide-binding</keyword>
<evidence type="ECO:0000256" key="1">
    <source>
        <dbReference type="ARBA" id="ARBA00022527"/>
    </source>
</evidence>
<dbReference type="NCBIfam" id="NF003742">
    <property type="entry name" value="PRK05339.1"/>
    <property type="match status" value="1"/>
</dbReference>
<proteinExistence type="inferred from homology"/>
<dbReference type="AlphaFoldDB" id="A0A9J6ZJL3"/>
<dbReference type="KEGG" id="plig:NAG76_09460"/>
<dbReference type="EC" id="2.7.4.27" evidence="5"/>
<accession>A0A9J6ZJL3</accession>
<dbReference type="Pfam" id="PF03618">
    <property type="entry name" value="Kinase-PPPase"/>
    <property type="match status" value="1"/>
</dbReference>